<evidence type="ECO:0000313" key="1">
    <source>
        <dbReference type="EMBL" id="MBC2575215.1"/>
    </source>
</evidence>
<dbReference type="Pfam" id="PF09355">
    <property type="entry name" value="Phage_Gp19"/>
    <property type="match status" value="1"/>
</dbReference>
<name>A0ABR6TIS9_9FIRM</name>
<proteinExistence type="predicted"/>
<dbReference type="EMBL" id="JABGBW010000001">
    <property type="protein sequence ID" value="MBC2575215.1"/>
    <property type="molecule type" value="Genomic_DNA"/>
</dbReference>
<accession>A0ABR6TIS9</accession>
<gene>
    <name evidence="1" type="ORF">HLB29_00755</name>
</gene>
<sequence length="131" mass="14735">MDSFATIEDLRVLWRDLREDEEQRASELLILVSDSLREEAIKVGKDLDKMFNERDSFKSIVKSVVVDVVARTLMTSTDSEPMISSSESALGYSFSGTYLIPGGGLFIKKSELARLGLKKQRFGVIDFYGKD</sequence>
<dbReference type="Proteomes" id="UP000713904">
    <property type="component" value="Unassembled WGS sequence"/>
</dbReference>
<dbReference type="RefSeq" id="WP_185623252.1">
    <property type="nucleotide sequence ID" value="NZ_JABGBW010000001.1"/>
</dbReference>
<dbReference type="InterPro" id="IPR018963">
    <property type="entry name" value="Mycophage_D29_Gp19"/>
</dbReference>
<protein>
    <recommendedName>
        <fullName evidence="3">Phage protein Gp19/Gp15/Gp42</fullName>
    </recommendedName>
</protein>
<organism evidence="1 2">
    <name type="scientific">Peptostreptococcus canis</name>
    <dbReference type="NCBI Taxonomy" id="1159213"/>
    <lineage>
        <taxon>Bacteria</taxon>
        <taxon>Bacillati</taxon>
        <taxon>Bacillota</taxon>
        <taxon>Clostridia</taxon>
        <taxon>Peptostreptococcales</taxon>
        <taxon>Peptostreptococcaceae</taxon>
        <taxon>Peptostreptococcus</taxon>
    </lineage>
</organism>
<comment type="caution">
    <text evidence="1">The sequence shown here is derived from an EMBL/GenBank/DDBJ whole genome shotgun (WGS) entry which is preliminary data.</text>
</comment>
<evidence type="ECO:0008006" key="3">
    <source>
        <dbReference type="Google" id="ProtNLM"/>
    </source>
</evidence>
<evidence type="ECO:0000313" key="2">
    <source>
        <dbReference type="Proteomes" id="UP000713904"/>
    </source>
</evidence>
<keyword evidence="2" id="KW-1185">Reference proteome</keyword>
<reference evidence="1 2" key="1">
    <citation type="submission" date="2020-05" db="EMBL/GenBank/DDBJ databases">
        <title>Draft genome of xy-202 and genomic insight in genome of the genus Peptostreptococcus.</title>
        <authorList>
            <person name="Zhang Z."/>
        </authorList>
    </citation>
    <scope>NUCLEOTIDE SEQUENCE [LARGE SCALE GENOMIC DNA]</scope>
    <source>
        <strain evidence="1 2">DSM 27025</strain>
    </source>
</reference>